<accession>A0A6C0KG98</accession>
<protein>
    <submittedName>
        <fullName evidence="1">Uncharacterized protein</fullName>
    </submittedName>
</protein>
<evidence type="ECO:0000313" key="1">
    <source>
        <dbReference type="EMBL" id="QHU15294.1"/>
    </source>
</evidence>
<sequence length="59" mass="6254">MILLESNELAVAGEPGAMFCSMSGLELSGVKFTELDAVTRSRGIVLLISGSESFDVYVI</sequence>
<organism evidence="1">
    <name type="scientific">viral metagenome</name>
    <dbReference type="NCBI Taxonomy" id="1070528"/>
    <lineage>
        <taxon>unclassified sequences</taxon>
        <taxon>metagenomes</taxon>
        <taxon>organismal metagenomes</taxon>
    </lineage>
</organism>
<proteinExistence type="predicted"/>
<reference evidence="1" key="1">
    <citation type="journal article" date="2020" name="Nature">
        <title>Giant virus diversity and host interactions through global metagenomics.</title>
        <authorList>
            <person name="Schulz F."/>
            <person name="Roux S."/>
            <person name="Paez-Espino D."/>
            <person name="Jungbluth S."/>
            <person name="Walsh D.A."/>
            <person name="Denef V.J."/>
            <person name="McMahon K.D."/>
            <person name="Konstantinidis K.T."/>
            <person name="Eloe-Fadrosh E.A."/>
            <person name="Kyrpides N.C."/>
            <person name="Woyke T."/>
        </authorList>
    </citation>
    <scope>NUCLEOTIDE SEQUENCE</scope>
    <source>
        <strain evidence="1">GVMAG-S-1103017-68</strain>
    </source>
</reference>
<name>A0A6C0KG98_9ZZZZ</name>
<dbReference type="EMBL" id="MN740854">
    <property type="protein sequence ID" value="QHU15294.1"/>
    <property type="molecule type" value="Genomic_DNA"/>
</dbReference>
<dbReference type="AlphaFoldDB" id="A0A6C0KG98"/>